<gene>
    <name evidence="3" type="ORF">BXO512_17275</name>
</gene>
<dbReference type="InterPro" id="IPR002559">
    <property type="entry name" value="Transposase_11"/>
</dbReference>
<accession>A0A854CHP7</accession>
<dbReference type="GO" id="GO:0003677">
    <property type="term" value="F:DNA binding"/>
    <property type="evidence" value="ECO:0007669"/>
    <property type="project" value="InterPro"/>
</dbReference>
<comment type="caution">
    <text evidence="3">The sequence shown here is derived from an EMBL/GenBank/DDBJ whole genome shotgun (WGS) entry which is preliminary data.</text>
</comment>
<dbReference type="SUPFAM" id="SSF53098">
    <property type="entry name" value="Ribonuclease H-like"/>
    <property type="match status" value="1"/>
</dbReference>
<dbReference type="Pfam" id="PF01609">
    <property type="entry name" value="DDE_Tnp_1"/>
    <property type="match status" value="1"/>
</dbReference>
<evidence type="ECO:0000313" key="3">
    <source>
        <dbReference type="EMBL" id="OLG87610.1"/>
    </source>
</evidence>
<dbReference type="GO" id="GO:0006313">
    <property type="term" value="P:DNA transposition"/>
    <property type="evidence" value="ECO:0007669"/>
    <property type="project" value="InterPro"/>
</dbReference>
<feature type="domain" description="Transposase IS4-like" evidence="2">
    <location>
        <begin position="3"/>
        <end position="173"/>
    </location>
</feature>
<dbReference type="GO" id="GO:0004803">
    <property type="term" value="F:transposase activity"/>
    <property type="evidence" value="ECO:0007669"/>
    <property type="project" value="InterPro"/>
</dbReference>
<organism evidence="3">
    <name type="scientific">Xanthomonas oryzae pv. oryzae</name>
    <dbReference type="NCBI Taxonomy" id="64187"/>
    <lineage>
        <taxon>Bacteria</taxon>
        <taxon>Pseudomonadati</taxon>
        <taxon>Pseudomonadota</taxon>
        <taxon>Gammaproteobacteria</taxon>
        <taxon>Lysobacterales</taxon>
        <taxon>Lysobacteraceae</taxon>
        <taxon>Xanthomonas</taxon>
    </lineage>
</organism>
<dbReference type="InterPro" id="IPR047658">
    <property type="entry name" value="IS4-like_transpos"/>
</dbReference>
<dbReference type="NCBIfam" id="NF033591">
    <property type="entry name" value="transpos_IS4_2"/>
    <property type="match status" value="1"/>
</dbReference>
<dbReference type="PANTHER" id="PTHR35404:SF8">
    <property type="entry name" value="TRANSPOSASE OF TN10"/>
    <property type="match status" value="1"/>
</dbReference>
<dbReference type="AlphaFoldDB" id="A0A854CHP7"/>
<dbReference type="EMBL" id="JXEA01000254">
    <property type="protein sequence ID" value="OLG87610.1"/>
    <property type="molecule type" value="Genomic_DNA"/>
</dbReference>
<protein>
    <recommendedName>
        <fullName evidence="2">Transposase IS4-like domain-containing protein</fullName>
    </recommendedName>
</protein>
<dbReference type="PANTHER" id="PTHR35404">
    <property type="entry name" value="TRANSPOSASE OF TN10"/>
    <property type="match status" value="1"/>
</dbReference>
<evidence type="ECO:0000259" key="2">
    <source>
        <dbReference type="Pfam" id="PF01609"/>
    </source>
</evidence>
<reference evidence="3" key="1">
    <citation type="submission" date="2015-01" db="EMBL/GenBank/DDBJ databases">
        <title>Population genomics of rice bacterial leaf blight strains from India.</title>
        <authorList>
            <person name="Midha S."/>
            <person name="Anil M.G."/>
            <person name="Mishra D."/>
            <person name="Brahma K."/>
            <person name="Laha G.S."/>
            <person name="Sundaram R.M."/>
            <person name="Sonti R.V."/>
            <person name="Patil P.B."/>
        </authorList>
    </citation>
    <scope>NUCLEOTIDE SEQUENCE</scope>
    <source>
        <strain evidence="3">BXO512</strain>
    </source>
</reference>
<proteinExistence type="predicted"/>
<evidence type="ECO:0000256" key="1">
    <source>
        <dbReference type="SAM" id="MobiDB-lite"/>
    </source>
</evidence>
<sequence>MRPILVTDAGFRTPWFRAVSAMGWDWVGRLRGRTQVKPQDVPDDAAQWIDSRRLHALASNRARELPPMQANRSDPLDCRLVLYAKTPQGRQQRNRRSPAKVSRASSSLKAAAREREPWLIVASPQLHAPSAKQLVNLYARRMQIELAFRDLKSHRYGQAMEDSLTRRGERLQIL</sequence>
<name>A0A854CHP7_XANOO</name>
<dbReference type="InterPro" id="IPR012337">
    <property type="entry name" value="RNaseH-like_sf"/>
</dbReference>
<feature type="region of interest" description="Disordered" evidence="1">
    <location>
        <begin position="87"/>
        <end position="107"/>
    </location>
</feature>